<feature type="region of interest" description="Disordered" evidence="1">
    <location>
        <begin position="20"/>
        <end position="126"/>
    </location>
</feature>
<dbReference type="Proteomes" id="UP001303647">
    <property type="component" value="Unassembled WGS sequence"/>
</dbReference>
<keyword evidence="4" id="KW-1185">Reference proteome</keyword>
<reference evidence="3" key="2">
    <citation type="submission" date="2023-05" db="EMBL/GenBank/DDBJ databases">
        <authorList>
            <consortium name="Lawrence Berkeley National Laboratory"/>
            <person name="Steindorff A."/>
            <person name="Hensen N."/>
            <person name="Bonometti L."/>
            <person name="Westerberg I."/>
            <person name="Brannstrom I.O."/>
            <person name="Guillou S."/>
            <person name="Cros-Aarteil S."/>
            <person name="Calhoun S."/>
            <person name="Haridas S."/>
            <person name="Kuo A."/>
            <person name="Mondo S."/>
            <person name="Pangilinan J."/>
            <person name="Riley R."/>
            <person name="Labutti K."/>
            <person name="Andreopoulos B."/>
            <person name="Lipzen A."/>
            <person name="Chen C."/>
            <person name="Yanf M."/>
            <person name="Daum C."/>
            <person name="Ng V."/>
            <person name="Clum A."/>
            <person name="Ohm R."/>
            <person name="Martin F."/>
            <person name="Silar P."/>
            <person name="Natvig D."/>
            <person name="Lalanne C."/>
            <person name="Gautier V."/>
            <person name="Ament-Velasquez S.L."/>
            <person name="Kruys A."/>
            <person name="Hutchinson M.I."/>
            <person name="Powell A.J."/>
            <person name="Barry K."/>
            <person name="Miller A.N."/>
            <person name="Grigoriev I.V."/>
            <person name="Debuchy R."/>
            <person name="Gladieux P."/>
            <person name="Thoren M.H."/>
            <person name="Johannesson H."/>
        </authorList>
    </citation>
    <scope>NUCLEOTIDE SEQUENCE</scope>
    <source>
        <strain evidence="3">CBS 359.72</strain>
    </source>
</reference>
<comment type="caution">
    <text evidence="3">The sequence shown here is derived from an EMBL/GenBank/DDBJ whole genome shotgun (WGS) entry which is preliminary data.</text>
</comment>
<evidence type="ECO:0000256" key="2">
    <source>
        <dbReference type="SAM" id="SignalP"/>
    </source>
</evidence>
<protein>
    <submittedName>
        <fullName evidence="3">Uncharacterized protein</fullName>
    </submittedName>
</protein>
<dbReference type="AlphaFoldDB" id="A0AAN7HNP6"/>
<sequence length="126" mass="13342">MKTVLIAAFLPLAFLAAALPAPVPGGSSEAQHHSRDGNSWHGGSLSAPESVTRSLSEARDLHATEVEGEGVHEVHPTEDWDPRLKKRSWKGQAASDGPNTETTPTIHPDGAYDPNSGDGDIWEGEA</sequence>
<accession>A0AAN7HNP6</accession>
<feature type="chain" id="PRO_5042821456" evidence="2">
    <location>
        <begin position="21"/>
        <end position="126"/>
    </location>
</feature>
<gene>
    <name evidence="3" type="ORF">C7999DRAFT_33302</name>
</gene>
<evidence type="ECO:0000313" key="3">
    <source>
        <dbReference type="EMBL" id="KAK4246259.1"/>
    </source>
</evidence>
<evidence type="ECO:0000256" key="1">
    <source>
        <dbReference type="SAM" id="MobiDB-lite"/>
    </source>
</evidence>
<feature type="compositionally biased region" description="Basic and acidic residues" evidence="1">
    <location>
        <begin position="56"/>
        <end position="83"/>
    </location>
</feature>
<evidence type="ECO:0000313" key="4">
    <source>
        <dbReference type="Proteomes" id="UP001303647"/>
    </source>
</evidence>
<name>A0AAN7HNP6_9PEZI</name>
<reference evidence="3" key="1">
    <citation type="journal article" date="2023" name="Mol. Phylogenet. Evol.">
        <title>Genome-scale phylogeny and comparative genomics of the fungal order Sordariales.</title>
        <authorList>
            <person name="Hensen N."/>
            <person name="Bonometti L."/>
            <person name="Westerberg I."/>
            <person name="Brannstrom I.O."/>
            <person name="Guillou S."/>
            <person name="Cros-Aarteil S."/>
            <person name="Calhoun S."/>
            <person name="Haridas S."/>
            <person name="Kuo A."/>
            <person name="Mondo S."/>
            <person name="Pangilinan J."/>
            <person name="Riley R."/>
            <person name="LaButti K."/>
            <person name="Andreopoulos B."/>
            <person name="Lipzen A."/>
            <person name="Chen C."/>
            <person name="Yan M."/>
            <person name="Daum C."/>
            <person name="Ng V."/>
            <person name="Clum A."/>
            <person name="Steindorff A."/>
            <person name="Ohm R.A."/>
            <person name="Martin F."/>
            <person name="Silar P."/>
            <person name="Natvig D.O."/>
            <person name="Lalanne C."/>
            <person name="Gautier V."/>
            <person name="Ament-Velasquez S.L."/>
            <person name="Kruys A."/>
            <person name="Hutchinson M.I."/>
            <person name="Powell A.J."/>
            <person name="Barry K."/>
            <person name="Miller A.N."/>
            <person name="Grigoriev I.V."/>
            <person name="Debuchy R."/>
            <person name="Gladieux P."/>
            <person name="Hiltunen Thoren M."/>
            <person name="Johannesson H."/>
        </authorList>
    </citation>
    <scope>NUCLEOTIDE SEQUENCE</scope>
    <source>
        <strain evidence="3">CBS 359.72</strain>
    </source>
</reference>
<feature type="signal peptide" evidence="2">
    <location>
        <begin position="1"/>
        <end position="20"/>
    </location>
</feature>
<dbReference type="EMBL" id="MU857678">
    <property type="protein sequence ID" value="KAK4246259.1"/>
    <property type="molecule type" value="Genomic_DNA"/>
</dbReference>
<keyword evidence="2" id="KW-0732">Signal</keyword>
<organism evidence="3 4">
    <name type="scientific">Corynascus novoguineensis</name>
    <dbReference type="NCBI Taxonomy" id="1126955"/>
    <lineage>
        <taxon>Eukaryota</taxon>
        <taxon>Fungi</taxon>
        <taxon>Dikarya</taxon>
        <taxon>Ascomycota</taxon>
        <taxon>Pezizomycotina</taxon>
        <taxon>Sordariomycetes</taxon>
        <taxon>Sordariomycetidae</taxon>
        <taxon>Sordariales</taxon>
        <taxon>Chaetomiaceae</taxon>
        <taxon>Corynascus</taxon>
    </lineage>
</organism>
<proteinExistence type="predicted"/>